<name>A0AAN7VS42_9COLE</name>
<evidence type="ECO:0000313" key="2">
    <source>
        <dbReference type="EMBL" id="KAK5649173.1"/>
    </source>
</evidence>
<keyword evidence="3" id="KW-1185">Reference proteome</keyword>
<organism evidence="2 3">
    <name type="scientific">Pyrocoelia pectoralis</name>
    <dbReference type="NCBI Taxonomy" id="417401"/>
    <lineage>
        <taxon>Eukaryota</taxon>
        <taxon>Metazoa</taxon>
        <taxon>Ecdysozoa</taxon>
        <taxon>Arthropoda</taxon>
        <taxon>Hexapoda</taxon>
        <taxon>Insecta</taxon>
        <taxon>Pterygota</taxon>
        <taxon>Neoptera</taxon>
        <taxon>Endopterygota</taxon>
        <taxon>Coleoptera</taxon>
        <taxon>Polyphaga</taxon>
        <taxon>Elateriformia</taxon>
        <taxon>Elateroidea</taxon>
        <taxon>Lampyridae</taxon>
        <taxon>Lampyrinae</taxon>
        <taxon>Pyrocoelia</taxon>
    </lineage>
</organism>
<protein>
    <submittedName>
        <fullName evidence="2">Uncharacterized protein</fullName>
    </submittedName>
</protein>
<feature type="signal peptide" evidence="1">
    <location>
        <begin position="1"/>
        <end position="20"/>
    </location>
</feature>
<keyword evidence="1" id="KW-0732">Signal</keyword>
<reference evidence="2 3" key="1">
    <citation type="journal article" date="2024" name="Insects">
        <title>An Improved Chromosome-Level Genome Assembly of the Firefly Pyrocoelia pectoralis.</title>
        <authorList>
            <person name="Fu X."/>
            <person name="Meyer-Rochow V.B."/>
            <person name="Ballantyne L."/>
            <person name="Zhu X."/>
        </authorList>
    </citation>
    <scope>NUCLEOTIDE SEQUENCE [LARGE SCALE GENOMIC DNA]</scope>
    <source>
        <strain evidence="2">XCY_ONT2</strain>
    </source>
</reference>
<accession>A0AAN7VS42</accession>
<evidence type="ECO:0000256" key="1">
    <source>
        <dbReference type="SAM" id="SignalP"/>
    </source>
</evidence>
<proteinExistence type="predicted"/>
<sequence>MFWIFVFVLVLGQLTTTLKAKVNENDTNRTEVGLDSLFDKLTTMLQTKCQKKLGILNYVFVMFKFNNILKCFPDPNVYGMCIHPESEKCVKRFVKTLNKCLNSDEKYLPKLLLEVYGKLCSHGRGRGGVNYIKSIPCNNNIKEIIEETVNLKCLSEMHFLTNLNQRTISLNNQHVCGDIHIVGECLLGAFKKGCELSEEHINTLTSALEGLLTTCISHTTV</sequence>
<gene>
    <name evidence="2" type="ORF">RI129_004065</name>
</gene>
<dbReference type="AlphaFoldDB" id="A0AAN7VS42"/>
<feature type="chain" id="PRO_5042816701" evidence="1">
    <location>
        <begin position="21"/>
        <end position="221"/>
    </location>
</feature>
<dbReference type="Proteomes" id="UP001329430">
    <property type="component" value="Chromosome 2"/>
</dbReference>
<evidence type="ECO:0000313" key="3">
    <source>
        <dbReference type="Proteomes" id="UP001329430"/>
    </source>
</evidence>
<comment type="caution">
    <text evidence="2">The sequence shown here is derived from an EMBL/GenBank/DDBJ whole genome shotgun (WGS) entry which is preliminary data.</text>
</comment>
<dbReference type="EMBL" id="JAVRBK010000002">
    <property type="protein sequence ID" value="KAK5649173.1"/>
    <property type="molecule type" value="Genomic_DNA"/>
</dbReference>